<dbReference type="AlphaFoldDB" id="A0A0A9DUM0"/>
<name>A0A0A9DUM0_ARUDO</name>
<keyword evidence="1" id="KW-0472">Membrane</keyword>
<proteinExistence type="predicted"/>
<protein>
    <submittedName>
        <fullName evidence="2">Uncharacterized protein</fullName>
    </submittedName>
</protein>
<keyword evidence="1" id="KW-1133">Transmembrane helix</keyword>
<evidence type="ECO:0000313" key="2">
    <source>
        <dbReference type="EMBL" id="JAD92254.1"/>
    </source>
</evidence>
<keyword evidence="1" id="KW-0812">Transmembrane</keyword>
<dbReference type="EMBL" id="GBRH01205641">
    <property type="protein sequence ID" value="JAD92254.1"/>
    <property type="molecule type" value="Transcribed_RNA"/>
</dbReference>
<reference evidence="2" key="2">
    <citation type="journal article" date="2015" name="Data Brief">
        <title>Shoot transcriptome of the giant reed, Arundo donax.</title>
        <authorList>
            <person name="Barrero R.A."/>
            <person name="Guerrero F.D."/>
            <person name="Moolhuijzen P."/>
            <person name="Goolsby J.A."/>
            <person name="Tidwell J."/>
            <person name="Bellgard S.E."/>
            <person name="Bellgard M.I."/>
        </authorList>
    </citation>
    <scope>NUCLEOTIDE SEQUENCE</scope>
    <source>
        <tissue evidence="2">Shoot tissue taken approximately 20 cm above the soil surface</tissue>
    </source>
</reference>
<reference evidence="2" key="1">
    <citation type="submission" date="2014-09" db="EMBL/GenBank/DDBJ databases">
        <authorList>
            <person name="Magalhaes I.L.F."/>
            <person name="Oliveira U."/>
            <person name="Santos F.R."/>
            <person name="Vidigal T.H.D.A."/>
            <person name="Brescovit A.D."/>
            <person name="Santos A.J."/>
        </authorList>
    </citation>
    <scope>NUCLEOTIDE SEQUENCE</scope>
    <source>
        <tissue evidence="2">Shoot tissue taken approximately 20 cm above the soil surface</tissue>
    </source>
</reference>
<accession>A0A0A9DUM0</accession>
<feature type="transmembrane region" description="Helical" evidence="1">
    <location>
        <begin position="5"/>
        <end position="21"/>
    </location>
</feature>
<evidence type="ECO:0000256" key="1">
    <source>
        <dbReference type="SAM" id="Phobius"/>
    </source>
</evidence>
<sequence length="22" mass="2559">MGKELIIIIFVVFCSFSMLRLV</sequence>
<organism evidence="2">
    <name type="scientific">Arundo donax</name>
    <name type="common">Giant reed</name>
    <name type="synonym">Donax arundinaceus</name>
    <dbReference type="NCBI Taxonomy" id="35708"/>
    <lineage>
        <taxon>Eukaryota</taxon>
        <taxon>Viridiplantae</taxon>
        <taxon>Streptophyta</taxon>
        <taxon>Embryophyta</taxon>
        <taxon>Tracheophyta</taxon>
        <taxon>Spermatophyta</taxon>
        <taxon>Magnoliopsida</taxon>
        <taxon>Liliopsida</taxon>
        <taxon>Poales</taxon>
        <taxon>Poaceae</taxon>
        <taxon>PACMAD clade</taxon>
        <taxon>Arundinoideae</taxon>
        <taxon>Arundineae</taxon>
        <taxon>Arundo</taxon>
    </lineage>
</organism>